<comment type="caution">
    <text evidence="8">The sequence shown here is derived from an EMBL/GenBank/DDBJ whole genome shotgun (WGS) entry which is preliminary data.</text>
</comment>
<evidence type="ECO:0000313" key="8">
    <source>
        <dbReference type="EMBL" id="KAK9765981.1"/>
    </source>
</evidence>
<evidence type="ECO:0000313" key="9">
    <source>
        <dbReference type="Proteomes" id="UP001479436"/>
    </source>
</evidence>
<name>A0ABR2WWY7_9FUNG</name>
<gene>
    <name evidence="8" type="primary">YAF9</name>
    <name evidence="8" type="ORF">K7432_005271</name>
</gene>
<evidence type="ECO:0000256" key="3">
    <source>
        <dbReference type="ARBA" id="ARBA00023163"/>
    </source>
</evidence>
<keyword evidence="9" id="KW-1185">Reference proteome</keyword>
<keyword evidence="2" id="KW-0805">Transcription regulation</keyword>
<evidence type="ECO:0000256" key="5">
    <source>
        <dbReference type="PROSITE-ProRule" id="PRU00376"/>
    </source>
</evidence>
<dbReference type="Proteomes" id="UP001479436">
    <property type="component" value="Unassembled WGS sequence"/>
</dbReference>
<feature type="domain" description="YEATS" evidence="7">
    <location>
        <begin position="10"/>
        <end position="160"/>
    </location>
</feature>
<dbReference type="PANTHER" id="PTHR47573:SF1">
    <property type="entry name" value="PROTEIN AF-9 HOMOLOG"/>
    <property type="match status" value="1"/>
</dbReference>
<dbReference type="Pfam" id="PF03366">
    <property type="entry name" value="YEATS"/>
    <property type="match status" value="1"/>
</dbReference>
<evidence type="ECO:0000256" key="4">
    <source>
        <dbReference type="ARBA" id="ARBA00023242"/>
    </source>
</evidence>
<dbReference type="EMBL" id="JASJQH010000203">
    <property type="protein sequence ID" value="KAK9765981.1"/>
    <property type="molecule type" value="Genomic_DNA"/>
</dbReference>
<evidence type="ECO:0000259" key="7">
    <source>
        <dbReference type="PROSITE" id="PS51037"/>
    </source>
</evidence>
<accession>A0ABR2WWY7</accession>
<evidence type="ECO:0000256" key="2">
    <source>
        <dbReference type="ARBA" id="ARBA00023015"/>
    </source>
</evidence>
<sequence>MLDMASTPRRLKGLSISKSIVYGTIATPIFSKKVIEPGSHTHNWVVSVRGLNNEDISHFIKKVNFKLHESFANPNRVVEKAPFEVSETGWGEFEIVIKIYFNSVSHEKPVTLYHPLRLHPYEDLDKVKSSAKNPIVQYYQYEELIFNEPTEAMYKLLTENGPSTLPLRQTEHHKFSVEYEKEELERLVAVQEEIKLETQSYIDRIQILNEELAKHRNQLTALEEAKK</sequence>
<evidence type="ECO:0000256" key="6">
    <source>
        <dbReference type="SAM" id="Coils"/>
    </source>
</evidence>
<dbReference type="InterPro" id="IPR038704">
    <property type="entry name" value="YEAST_sf"/>
</dbReference>
<dbReference type="Gene3D" id="2.60.40.1970">
    <property type="entry name" value="YEATS domain"/>
    <property type="match status" value="1"/>
</dbReference>
<protein>
    <recommendedName>
        <fullName evidence="1">Protein AF-9 homolog</fullName>
    </recommendedName>
</protein>
<dbReference type="InterPro" id="IPR005033">
    <property type="entry name" value="YEATS"/>
</dbReference>
<organism evidence="8 9">
    <name type="scientific">Basidiobolus ranarum</name>
    <dbReference type="NCBI Taxonomy" id="34480"/>
    <lineage>
        <taxon>Eukaryota</taxon>
        <taxon>Fungi</taxon>
        <taxon>Fungi incertae sedis</taxon>
        <taxon>Zoopagomycota</taxon>
        <taxon>Entomophthoromycotina</taxon>
        <taxon>Basidiobolomycetes</taxon>
        <taxon>Basidiobolales</taxon>
        <taxon>Basidiobolaceae</taxon>
        <taxon>Basidiobolus</taxon>
    </lineage>
</organism>
<dbReference type="PANTHER" id="PTHR47573">
    <property type="entry name" value="PROTEIN AF-9 HOMOLOG"/>
    <property type="match status" value="1"/>
</dbReference>
<reference evidence="8 9" key="1">
    <citation type="submission" date="2023-04" db="EMBL/GenBank/DDBJ databases">
        <title>Genome of Basidiobolus ranarum AG-B5.</title>
        <authorList>
            <person name="Stajich J.E."/>
            <person name="Carter-House D."/>
            <person name="Gryganskyi A."/>
        </authorList>
    </citation>
    <scope>NUCLEOTIDE SEQUENCE [LARGE SCALE GENOMIC DNA]</scope>
    <source>
        <strain evidence="8 9">AG-B5</strain>
    </source>
</reference>
<dbReference type="PROSITE" id="PS51037">
    <property type="entry name" value="YEATS"/>
    <property type="match status" value="1"/>
</dbReference>
<dbReference type="CDD" id="cd16908">
    <property type="entry name" value="YEATS_Yaf9_like"/>
    <property type="match status" value="1"/>
</dbReference>
<dbReference type="InterPro" id="IPR055129">
    <property type="entry name" value="YEATS_dom"/>
</dbReference>
<keyword evidence="6" id="KW-0175">Coiled coil</keyword>
<proteinExistence type="predicted"/>
<feature type="coiled-coil region" evidence="6">
    <location>
        <begin position="198"/>
        <end position="225"/>
    </location>
</feature>
<keyword evidence="4 5" id="KW-0539">Nucleus</keyword>
<comment type="subcellular location">
    <subcellularLocation>
        <location evidence="5">Nucleus</location>
    </subcellularLocation>
</comment>
<keyword evidence="3" id="KW-0804">Transcription</keyword>
<evidence type="ECO:0000256" key="1">
    <source>
        <dbReference type="ARBA" id="ARBA00022408"/>
    </source>
</evidence>